<gene>
    <name evidence="1" type="ORF">BCF38_1246</name>
    <name evidence="2" type="ORF">SAMN05421539_1246</name>
</gene>
<reference evidence="1 3" key="2">
    <citation type="submission" date="2018-03" db="EMBL/GenBank/DDBJ databases">
        <title>Genomic Encyclopedia of Archaeal and Bacterial Type Strains, Phase II (KMG-II): from individual species to whole genera.</title>
        <authorList>
            <person name="Goeker M."/>
        </authorList>
    </citation>
    <scope>NUCLEOTIDE SEQUENCE [LARGE SCALE GENOMIC DNA]</scope>
    <source>
        <strain evidence="1 3">DSM 25227</strain>
    </source>
</reference>
<dbReference type="Proteomes" id="UP000251571">
    <property type="component" value="Unassembled WGS sequence"/>
</dbReference>
<sequence length="287" mass="31598">MDIVLHLGAHRTDEDRLLKVLRDERDTLAEAGIEVPAPAQARPAIRRSLQAGSKSLLPEGGGLAEELAGSAEAKRLILSFEGFLANYVSVLGGETLYADAGERVTALRDLFPGHQVRFLMAIRNPATFVPAVFEASTAEDFTAFLAGQTLEGLRWLPVVDRIRAACPEVPLTLWCNEDLPLIWPDVLRAATGRQAPHAGDTAILREIMSEAGFRRLASYLRDNPPANQATWRKVVTAFLGKYADESQVEEEIALPGWTQDVIVRLTALYEQDIALLRARNDLRLILP</sequence>
<evidence type="ECO:0008006" key="5">
    <source>
        <dbReference type="Google" id="ProtNLM"/>
    </source>
</evidence>
<evidence type="ECO:0000313" key="1">
    <source>
        <dbReference type="EMBL" id="PWJ10327.1"/>
    </source>
</evidence>
<dbReference type="EMBL" id="UETC01000024">
    <property type="protein sequence ID" value="SSA51727.1"/>
    <property type="molecule type" value="Genomic_DNA"/>
</dbReference>
<dbReference type="Proteomes" id="UP000245839">
    <property type="component" value="Unassembled WGS sequence"/>
</dbReference>
<dbReference type="OrthoDB" id="7816979at2"/>
<evidence type="ECO:0000313" key="3">
    <source>
        <dbReference type="Proteomes" id="UP000245839"/>
    </source>
</evidence>
<protein>
    <recommendedName>
        <fullName evidence="5">Sulfotransferase family protein</fullName>
    </recommendedName>
</protein>
<evidence type="ECO:0000313" key="2">
    <source>
        <dbReference type="EMBL" id="SSA51727.1"/>
    </source>
</evidence>
<dbReference type="AlphaFoldDB" id="A0A2Y9B9M6"/>
<name>A0A2Y9B9M6_9RHOB</name>
<dbReference type="EMBL" id="QGDJ01000024">
    <property type="protein sequence ID" value="PWJ10327.1"/>
    <property type="molecule type" value="Genomic_DNA"/>
</dbReference>
<keyword evidence="3" id="KW-1185">Reference proteome</keyword>
<organism evidence="2 4">
    <name type="scientific">Jannaschia seohaensis</name>
    <dbReference type="NCBI Taxonomy" id="475081"/>
    <lineage>
        <taxon>Bacteria</taxon>
        <taxon>Pseudomonadati</taxon>
        <taxon>Pseudomonadota</taxon>
        <taxon>Alphaproteobacteria</taxon>
        <taxon>Rhodobacterales</taxon>
        <taxon>Roseobacteraceae</taxon>
        <taxon>Jannaschia</taxon>
    </lineage>
</organism>
<accession>A0A2Y9B9M6</accession>
<evidence type="ECO:0000313" key="4">
    <source>
        <dbReference type="Proteomes" id="UP000251571"/>
    </source>
</evidence>
<reference evidence="2 4" key="1">
    <citation type="submission" date="2016-10" db="EMBL/GenBank/DDBJ databases">
        <authorList>
            <person name="Cai Z."/>
        </authorList>
    </citation>
    <scope>NUCLEOTIDE SEQUENCE [LARGE SCALE GENOMIC DNA]</scope>
    <source>
        <strain evidence="2 4">DSM 25227</strain>
    </source>
</reference>
<proteinExistence type="predicted"/>
<dbReference type="RefSeq" id="WP_109566496.1">
    <property type="nucleotide sequence ID" value="NZ_QGDJ01000024.1"/>
</dbReference>